<keyword evidence="5" id="KW-0808">Transferase</keyword>
<dbReference type="InterPro" id="IPR001214">
    <property type="entry name" value="SET_dom"/>
</dbReference>
<proteinExistence type="predicted"/>
<dbReference type="PROSITE" id="PS50280">
    <property type="entry name" value="SET"/>
    <property type="match status" value="1"/>
</dbReference>
<dbReference type="AlphaFoldDB" id="A0A7J6UW64"/>
<gene>
    <name evidence="5" type="ORF">FRX31_033573</name>
</gene>
<dbReference type="InterPro" id="IPR001005">
    <property type="entry name" value="SANT/Myb"/>
</dbReference>
<keyword evidence="5" id="KW-0489">Methyltransferase</keyword>
<comment type="subcellular location">
    <subcellularLocation>
        <location evidence="1">Nucleus</location>
    </subcellularLocation>
</comment>
<dbReference type="InterPro" id="IPR045318">
    <property type="entry name" value="EZH1/2-like"/>
</dbReference>
<dbReference type="GO" id="GO:0031519">
    <property type="term" value="C:PcG protein complex"/>
    <property type="evidence" value="ECO:0007669"/>
    <property type="project" value="InterPro"/>
</dbReference>
<dbReference type="SMART" id="SM00717">
    <property type="entry name" value="SANT"/>
    <property type="match status" value="2"/>
</dbReference>
<dbReference type="Pfam" id="PF25996">
    <property type="entry name" value="HTH_CLF_N"/>
    <property type="match status" value="1"/>
</dbReference>
<evidence type="ECO:0000313" key="5">
    <source>
        <dbReference type="EMBL" id="KAF5176846.1"/>
    </source>
</evidence>
<evidence type="ECO:0000256" key="2">
    <source>
        <dbReference type="ARBA" id="ARBA00023242"/>
    </source>
</evidence>
<feature type="compositionally biased region" description="Polar residues" evidence="3">
    <location>
        <begin position="348"/>
        <end position="362"/>
    </location>
</feature>
<organism evidence="5 6">
    <name type="scientific">Thalictrum thalictroides</name>
    <name type="common">Rue-anemone</name>
    <name type="synonym">Anemone thalictroides</name>
    <dbReference type="NCBI Taxonomy" id="46969"/>
    <lineage>
        <taxon>Eukaryota</taxon>
        <taxon>Viridiplantae</taxon>
        <taxon>Streptophyta</taxon>
        <taxon>Embryophyta</taxon>
        <taxon>Tracheophyta</taxon>
        <taxon>Spermatophyta</taxon>
        <taxon>Magnoliopsida</taxon>
        <taxon>Ranunculales</taxon>
        <taxon>Ranunculaceae</taxon>
        <taxon>Thalictroideae</taxon>
        <taxon>Thalictrum</taxon>
    </lineage>
</organism>
<dbReference type="Proteomes" id="UP000554482">
    <property type="component" value="Unassembled WGS sequence"/>
</dbReference>
<evidence type="ECO:0000313" key="6">
    <source>
        <dbReference type="Proteomes" id="UP000554482"/>
    </source>
</evidence>
<feature type="region of interest" description="Disordered" evidence="3">
    <location>
        <begin position="341"/>
        <end position="362"/>
    </location>
</feature>
<reference evidence="5 6" key="1">
    <citation type="submission" date="2020-06" db="EMBL/GenBank/DDBJ databases">
        <title>Transcriptomic and genomic resources for Thalictrum thalictroides and T. hernandezii: Facilitating candidate gene discovery in an emerging model plant lineage.</title>
        <authorList>
            <person name="Arias T."/>
            <person name="Riano-Pachon D.M."/>
            <person name="Di Stilio V.S."/>
        </authorList>
    </citation>
    <scope>NUCLEOTIDE SEQUENCE [LARGE SCALE GENOMIC DNA]</scope>
    <source>
        <strain evidence="6">cv. WT478/WT964</strain>
        <tissue evidence="5">Leaves</tissue>
    </source>
</reference>
<protein>
    <submittedName>
        <fullName evidence="5">Histone-lysine n-methyltransferase ez1</fullName>
    </submittedName>
</protein>
<dbReference type="SUPFAM" id="SSF82199">
    <property type="entry name" value="SET domain"/>
    <property type="match status" value="1"/>
</dbReference>
<dbReference type="GO" id="GO:0031507">
    <property type="term" value="P:heterochromatin formation"/>
    <property type="evidence" value="ECO:0007669"/>
    <property type="project" value="TreeGrafter"/>
</dbReference>
<dbReference type="Gene3D" id="2.170.270.10">
    <property type="entry name" value="SET domain"/>
    <property type="match status" value="1"/>
</dbReference>
<dbReference type="OrthoDB" id="6141102at2759"/>
<dbReference type="PROSITE" id="PS51576">
    <property type="entry name" value="SAM_MT43_EZ"/>
    <property type="match status" value="1"/>
</dbReference>
<dbReference type="PANTHER" id="PTHR45747:SF14">
    <property type="entry name" value="HISTONE-LYSINE N-METHYLTRANSFERASE EZA1"/>
    <property type="match status" value="1"/>
</dbReference>
<dbReference type="EMBL" id="JABWDY010042149">
    <property type="protein sequence ID" value="KAF5176846.1"/>
    <property type="molecule type" value="Genomic_DNA"/>
</dbReference>
<dbReference type="PANTHER" id="PTHR45747">
    <property type="entry name" value="HISTONE-LYSINE N-METHYLTRANSFERASE E(Z)"/>
    <property type="match status" value="1"/>
</dbReference>
<sequence length="707" mass="79288">MLMDSDVCGKRYEGRETNEAMESLLIKISQVKKQIEAARVASIKEKCRKNVMNVDLTTSQLCELSKSIKNIHLEDQTGSRNMLSFRIENPLFQHSGYAHGSGEKDSINNQEASPSSIIKLPYVEKIPPYTTWVYLDKNRRMPDDQSVVGRRQIYYDQSGGEALISSDSEEEITEPEEAKHEFSEGEDQMLRTILQEHGLTEEVLDVLSQYIRATSSAIKERYTNLCEKSRKDSRGNLGIDVETDLESALESVDNLFCRRCLVFDCRLHGYNQNIVTPYEKQPQFNEVGENGKPCSDQCYLWSRKQVFEELTPSKIGSKSIPSVSCSDKRINGNSLETAIPKASAGAANESTPTGPSNESSVMPNEKVLKHKGEFEGALSGCEWRPLERDLYLKGIEIFGKSSCLIARNLLSGLKTCMEVYTYMFKGGDSMVQSCAAFPNSRLEDNGTDDNNHTELEIPSRSRLFRKRGRARKLKYTWKSSGHPSIRKRIADGVQKAAKIGFGDATVPRASVEAGSAHALQPTVNVIQMFAGIVGLGEPPARGDGYQCGNMNLLLKQRKKILLAKSNVAGWGAFIKNPVNKNDYLGEYTGEIIGHKEADKRGKIYDRANSSFLFDLDEKCVLDAYRKGDKLKFANHSPAPNCFAKVMMVAGDHRVGIFAKERIEPGEELFYDYFYSPDQAPPWAWKPEWSKREDSSVPHGRACKHQSH</sequence>
<dbReference type="GO" id="GO:0003682">
    <property type="term" value="F:chromatin binding"/>
    <property type="evidence" value="ECO:0007669"/>
    <property type="project" value="TreeGrafter"/>
</dbReference>
<dbReference type="InterPro" id="IPR046341">
    <property type="entry name" value="SET_dom_sf"/>
</dbReference>
<keyword evidence="2" id="KW-0539">Nucleus</keyword>
<feature type="domain" description="SET" evidence="4">
    <location>
        <begin position="558"/>
        <end position="673"/>
    </location>
</feature>
<dbReference type="InterPro" id="IPR058609">
    <property type="entry name" value="HTH_CLF-like"/>
</dbReference>
<dbReference type="SMART" id="SM00317">
    <property type="entry name" value="SET"/>
    <property type="match status" value="1"/>
</dbReference>
<dbReference type="Pfam" id="PF00856">
    <property type="entry name" value="SET"/>
    <property type="match status" value="1"/>
</dbReference>
<keyword evidence="6" id="KW-1185">Reference proteome</keyword>
<accession>A0A7J6UW64</accession>
<dbReference type="GO" id="GO:0046976">
    <property type="term" value="F:histone H3K27 methyltransferase activity"/>
    <property type="evidence" value="ECO:0007669"/>
    <property type="project" value="TreeGrafter"/>
</dbReference>
<comment type="caution">
    <text evidence="5">The sequence shown here is derived from an EMBL/GenBank/DDBJ whole genome shotgun (WGS) entry which is preliminary data.</text>
</comment>
<evidence type="ECO:0000259" key="4">
    <source>
        <dbReference type="PROSITE" id="PS50280"/>
    </source>
</evidence>
<evidence type="ECO:0000256" key="1">
    <source>
        <dbReference type="ARBA" id="ARBA00004123"/>
    </source>
</evidence>
<dbReference type="CDD" id="cd10519">
    <property type="entry name" value="SET_EZH"/>
    <property type="match status" value="1"/>
</dbReference>
<evidence type="ECO:0000256" key="3">
    <source>
        <dbReference type="SAM" id="MobiDB-lite"/>
    </source>
</evidence>
<dbReference type="InterPro" id="IPR025778">
    <property type="entry name" value="Hist-Lys_N-MeTrfase_plant"/>
</dbReference>
<name>A0A7J6UW64_THATH</name>
<dbReference type="GO" id="GO:0032259">
    <property type="term" value="P:methylation"/>
    <property type="evidence" value="ECO:0007669"/>
    <property type="project" value="UniProtKB-KW"/>
</dbReference>